<dbReference type="RefSeq" id="WP_109626237.1">
    <property type="nucleotide sequence ID" value="NZ_JANKBI010000003.1"/>
</dbReference>
<keyword evidence="6" id="KW-0472">Membrane</keyword>
<evidence type="ECO:0000256" key="5">
    <source>
        <dbReference type="ARBA" id="ARBA00022944"/>
    </source>
</evidence>
<dbReference type="GO" id="GO:0005886">
    <property type="term" value="C:plasma membrane"/>
    <property type="evidence" value="ECO:0007669"/>
    <property type="project" value="UniProtKB-SubCell"/>
</dbReference>
<dbReference type="PANTHER" id="PTHR37316">
    <property type="entry name" value="TEICHOIC ACID GLYCEROL-PHOSPHATE PRIMASE"/>
    <property type="match status" value="1"/>
</dbReference>
<dbReference type="InterPro" id="IPR043148">
    <property type="entry name" value="TagF_C"/>
</dbReference>
<organism evidence="7 8">
    <name type="scientific">Murimonas intestini</name>
    <dbReference type="NCBI Taxonomy" id="1337051"/>
    <lineage>
        <taxon>Bacteria</taxon>
        <taxon>Bacillati</taxon>
        <taxon>Bacillota</taxon>
        <taxon>Clostridia</taxon>
        <taxon>Lachnospirales</taxon>
        <taxon>Lachnospiraceae</taxon>
        <taxon>Murimonas</taxon>
    </lineage>
</organism>
<gene>
    <name evidence="7" type="ORF">C7383_105216</name>
</gene>
<comment type="similarity">
    <text evidence="2">Belongs to the CDP-glycerol glycerophosphotransferase family.</text>
</comment>
<reference evidence="7 8" key="1">
    <citation type="submission" date="2018-05" db="EMBL/GenBank/DDBJ databases">
        <authorList>
            <person name="Goeker M."/>
            <person name="Huntemann M."/>
            <person name="Clum A."/>
            <person name="Pillay M."/>
            <person name="Palaniappan K."/>
            <person name="Varghese N."/>
            <person name="Mikhailova N."/>
            <person name="Stamatis D."/>
            <person name="Reddy T."/>
            <person name="Daum C."/>
            <person name="Shapiro N."/>
            <person name="Ivanova N."/>
            <person name="Kyrpides N."/>
            <person name="Woyke T."/>
        </authorList>
    </citation>
    <scope>NUCLEOTIDE SEQUENCE [LARGE SCALE GENOMIC DNA]</scope>
    <source>
        <strain evidence="7 8">DSM 26524</strain>
    </source>
</reference>
<evidence type="ECO:0000313" key="8">
    <source>
        <dbReference type="Proteomes" id="UP000245412"/>
    </source>
</evidence>
<dbReference type="Gene3D" id="3.40.50.11820">
    <property type="match status" value="1"/>
</dbReference>
<accession>A0AB73T559</accession>
<dbReference type="GO" id="GO:0047355">
    <property type="term" value="F:CDP-glycerol glycerophosphotransferase activity"/>
    <property type="evidence" value="ECO:0007669"/>
    <property type="project" value="InterPro"/>
</dbReference>
<sequence length="393" mass="45709">MELYALREELKYIVKHIMRFGLKAYWLAPMKEKRILFMANMGKGYLCNPKYIYESMLDDERFAGYEFIWCFNNPEDYGFIAQKPNTKVICKKDHVEFFKYLLTSGIVVYNCGGFSYAPIRKKQFLIETGHGGGLQKRNGFLQEGKSKASNKGITLASKDIKLWISSSKLQSEMYTRQAMAYRGEILDSGYPRTDLFFKATSEQKERIRKNLGVGANEKIILYAPTFKGDEGHAVALSKSVEVIDVYLVKDTLKKRFGGDWVFAKRGHQYSQQVDIDTADYDWTKYPDMQEILLVADILITDYSSCLWDFAIMHKPCFLFVPDLKTYMNKDRGFYIPIEKWAGIMVYENSEWKEKIESFESTQYNAVVDEYLMMMGSYENGNATETVKTRILRR</sequence>
<evidence type="ECO:0000256" key="3">
    <source>
        <dbReference type="ARBA" id="ARBA00022475"/>
    </source>
</evidence>
<dbReference type="InterPro" id="IPR043149">
    <property type="entry name" value="TagF_N"/>
</dbReference>
<dbReference type="Proteomes" id="UP000245412">
    <property type="component" value="Unassembled WGS sequence"/>
</dbReference>
<dbReference type="EMBL" id="QGGY01000005">
    <property type="protein sequence ID" value="PWJ76180.1"/>
    <property type="molecule type" value="Genomic_DNA"/>
</dbReference>
<keyword evidence="4" id="KW-0808">Transferase</keyword>
<proteinExistence type="inferred from homology"/>
<keyword evidence="8" id="KW-1185">Reference proteome</keyword>
<dbReference type="Gene3D" id="3.40.50.12580">
    <property type="match status" value="1"/>
</dbReference>
<evidence type="ECO:0000256" key="4">
    <source>
        <dbReference type="ARBA" id="ARBA00022679"/>
    </source>
</evidence>
<evidence type="ECO:0000256" key="6">
    <source>
        <dbReference type="ARBA" id="ARBA00023136"/>
    </source>
</evidence>
<evidence type="ECO:0000313" key="7">
    <source>
        <dbReference type="EMBL" id="PWJ76180.1"/>
    </source>
</evidence>
<dbReference type="PANTHER" id="PTHR37316:SF3">
    <property type="entry name" value="TEICHOIC ACID GLYCEROL-PHOSPHATE TRANSFERASE"/>
    <property type="match status" value="1"/>
</dbReference>
<keyword evidence="3" id="KW-1003">Cell membrane</keyword>
<evidence type="ECO:0000256" key="2">
    <source>
        <dbReference type="ARBA" id="ARBA00010488"/>
    </source>
</evidence>
<keyword evidence="5" id="KW-0777">Teichoic acid biosynthesis</keyword>
<dbReference type="InterPro" id="IPR007554">
    <property type="entry name" value="Glycerophosphate_synth"/>
</dbReference>
<evidence type="ECO:0000256" key="1">
    <source>
        <dbReference type="ARBA" id="ARBA00004202"/>
    </source>
</evidence>
<comment type="subcellular location">
    <subcellularLocation>
        <location evidence="1">Cell membrane</location>
        <topology evidence="1">Peripheral membrane protein</topology>
    </subcellularLocation>
</comment>
<dbReference type="Pfam" id="PF04464">
    <property type="entry name" value="Glyphos_transf"/>
    <property type="match status" value="1"/>
</dbReference>
<name>A0AB73T559_9FIRM</name>
<comment type="caution">
    <text evidence="7">The sequence shown here is derived from an EMBL/GenBank/DDBJ whole genome shotgun (WGS) entry which is preliminary data.</text>
</comment>
<dbReference type="SUPFAM" id="SSF53756">
    <property type="entry name" value="UDP-Glycosyltransferase/glycogen phosphorylase"/>
    <property type="match status" value="1"/>
</dbReference>
<dbReference type="GO" id="GO:0019350">
    <property type="term" value="P:teichoic acid biosynthetic process"/>
    <property type="evidence" value="ECO:0007669"/>
    <property type="project" value="UniProtKB-KW"/>
</dbReference>
<protein>
    <submittedName>
        <fullName evidence="7">CDP-glycerol:poly(Glycerophosphate) glycerophosphotransferase</fullName>
    </submittedName>
</protein>
<dbReference type="InterPro" id="IPR051612">
    <property type="entry name" value="Teichoic_Acid_Biosynth"/>
</dbReference>
<dbReference type="AlphaFoldDB" id="A0AB73T559"/>